<dbReference type="InterPro" id="IPR027417">
    <property type="entry name" value="P-loop_NTPase"/>
</dbReference>
<keyword evidence="5" id="KW-1185">Reference proteome</keyword>
<dbReference type="Gene3D" id="3.30.420.240">
    <property type="match status" value="1"/>
</dbReference>
<reference evidence="4" key="1">
    <citation type="submission" date="2022-05" db="EMBL/GenBank/DDBJ databases">
        <title>Novel Pseudomonas spp. Isolated from a Rainbow Trout Aquaculture Facility.</title>
        <authorList>
            <person name="Testerman T."/>
            <person name="Graf J."/>
        </authorList>
    </citation>
    <scope>NUCLEOTIDE SEQUENCE</scope>
    <source>
        <strain evidence="4">ID386</strain>
    </source>
</reference>
<dbReference type="RefSeq" id="WP_273897994.1">
    <property type="nucleotide sequence ID" value="NZ_JAMDGS010000009.1"/>
</dbReference>
<comment type="caution">
    <text evidence="4">The sequence shown here is derived from an EMBL/GenBank/DDBJ whole genome shotgun (WGS) entry which is preliminary data.</text>
</comment>
<dbReference type="Pfam" id="PF17289">
    <property type="entry name" value="Terminase_6C"/>
    <property type="match status" value="1"/>
</dbReference>
<feature type="region of interest" description="Disordered" evidence="2">
    <location>
        <begin position="631"/>
        <end position="680"/>
    </location>
</feature>
<feature type="compositionally biased region" description="Polar residues" evidence="2">
    <location>
        <begin position="591"/>
        <end position="613"/>
    </location>
</feature>
<dbReference type="Proteomes" id="UP001150531">
    <property type="component" value="Unassembled WGS sequence"/>
</dbReference>
<feature type="region of interest" description="Disordered" evidence="2">
    <location>
        <begin position="579"/>
        <end position="613"/>
    </location>
</feature>
<name>A0ABT5PNS3_9PSED</name>
<protein>
    <submittedName>
        <fullName evidence="4">Terminase family protein</fullName>
    </submittedName>
</protein>
<dbReference type="Gene3D" id="3.40.50.300">
    <property type="entry name" value="P-loop containing nucleotide triphosphate hydrolases"/>
    <property type="match status" value="1"/>
</dbReference>
<organism evidence="4 5">
    <name type="scientific">Pseudomonas aphyarum</name>
    <dbReference type="NCBI Taxonomy" id="2942629"/>
    <lineage>
        <taxon>Bacteria</taxon>
        <taxon>Pseudomonadati</taxon>
        <taxon>Pseudomonadota</taxon>
        <taxon>Gammaproteobacteria</taxon>
        <taxon>Pseudomonadales</taxon>
        <taxon>Pseudomonadaceae</taxon>
        <taxon>Pseudomonas</taxon>
    </lineage>
</organism>
<proteinExistence type="predicted"/>
<feature type="domain" description="Terminase large subunit gp17-like C-terminal" evidence="3">
    <location>
        <begin position="422"/>
        <end position="578"/>
    </location>
</feature>
<dbReference type="Pfam" id="PF03237">
    <property type="entry name" value="Terminase_6N"/>
    <property type="match status" value="1"/>
</dbReference>
<evidence type="ECO:0000313" key="4">
    <source>
        <dbReference type="EMBL" id="MDD1125542.1"/>
    </source>
</evidence>
<dbReference type="EMBL" id="JAMDGS010000009">
    <property type="protein sequence ID" value="MDD1125542.1"/>
    <property type="molecule type" value="Genomic_DNA"/>
</dbReference>
<feature type="compositionally biased region" description="Basic and acidic residues" evidence="2">
    <location>
        <begin position="102"/>
        <end position="126"/>
    </location>
</feature>
<evidence type="ECO:0000259" key="3">
    <source>
        <dbReference type="Pfam" id="PF17289"/>
    </source>
</evidence>
<evidence type="ECO:0000313" key="5">
    <source>
        <dbReference type="Proteomes" id="UP001150531"/>
    </source>
</evidence>
<dbReference type="InterPro" id="IPR035421">
    <property type="entry name" value="Terminase_6C"/>
</dbReference>
<evidence type="ECO:0000256" key="1">
    <source>
        <dbReference type="ARBA" id="ARBA00022612"/>
    </source>
</evidence>
<sequence length="680" mass="77154">MNYPTEVKEAAKRLYLRRCSVKEIQAHLKLPNIRIVYYWIRQGCWDEMLTDEEPLSAVNRRITLILEKIDPLTDAELKELERLTSLLERLKKLAAKPAPTEPSDRPDGPRERPQGQRRERGEGGGKKREKKAKNDISGLTEVDFLDKFISKMYGYQKELFEAKQNPLTRRVRNILKSRQVGLTYYFAGEAFMDAVLSGDNQVFLSASRSQSEIFRSYIIQFAQQWFGIELTGNPITLSNGAELRFLSTNSSTAQGYHGHVYVDEYFWIRDFEKLSTVASAMGTHKKWRKTYFSTPSAVSHQAYPFWSGDEFRNSKRGKKAGGEWPSEAAYTQGALCPDGQWRKTITLDDAIAGGCDLFDLEQLQLEYDEDKFQQLFYCKFIDSTQSAFSLKDLERCYSDLSLWEDYNPDLERPFGNSPVWLGYDPSRTRDDATCVVIAPPLEPGAKFRILEKHSWRGHSFTYQAAQVKKLTERFNVQHIGIDVTGVGYGVFDLVRDFYAKATPIHYSLEAKNALVLKAQDTIQGSRIEWDAGWTDIAQAFLTIKRGATNSGQITYSASRTEATGHADIAWAVMHALSNEPLNTNKRRRSRYVTSNQNSHGQPQTQKAPRSPTTATANALVYVRGAGAGAVRQHRRVRGCVSQRRRQDLQTAGVTGWPGQAVARQRAPRRHSEIQAQPVAA</sequence>
<feature type="region of interest" description="Disordered" evidence="2">
    <location>
        <begin position="94"/>
        <end position="133"/>
    </location>
</feature>
<gene>
    <name evidence="4" type="ORF">M5G18_13185</name>
</gene>
<keyword evidence="1" id="KW-1188">Viral release from host cell</keyword>
<accession>A0ABT5PNS3</accession>
<evidence type="ECO:0000256" key="2">
    <source>
        <dbReference type="SAM" id="MobiDB-lite"/>
    </source>
</evidence>